<dbReference type="KEGG" id="bpb:bpr_II142"/>
<proteinExistence type="predicted"/>
<evidence type="ECO:0000313" key="2">
    <source>
        <dbReference type="Proteomes" id="UP000001299"/>
    </source>
</evidence>
<evidence type="ECO:0000313" key="1">
    <source>
        <dbReference type="EMBL" id="ADL36080.1"/>
    </source>
</evidence>
<dbReference type="HOGENOM" id="CLU_2697628_0_0_9"/>
<dbReference type="Proteomes" id="UP000001299">
    <property type="component" value="Plasmid pCY360"/>
</dbReference>
<sequence length="73" mass="8889">MVNAQEYASFVFTKEKSYMMRKKVAMFILAKRNDSYSNKTKVSPFVIRVFSHDIYNYRRFRIPEALLFYLELF</sequence>
<reference evidence="1 2" key="1">
    <citation type="journal article" date="2010" name="PLoS ONE">
        <title>The glycobiome of the rumen bacterium Butyrivibrio proteoclasticus B316(T) highlights adaptation to a polysaccharide-rich environment.</title>
        <authorList>
            <person name="Kelly W.J."/>
            <person name="Leahy S.C."/>
            <person name="Altermann E."/>
            <person name="Yeoman C.J."/>
            <person name="Dunne J.C."/>
            <person name="Kong Z."/>
            <person name="Pacheco D.M."/>
            <person name="Li D."/>
            <person name="Noel S.J."/>
            <person name="Moon C.D."/>
            <person name="Cookson A.L."/>
            <person name="Attwood G.T."/>
        </authorList>
    </citation>
    <scope>NUCLEOTIDE SEQUENCE [LARGE SCALE GENOMIC DNA]</scope>
    <source>
        <strain evidence="2">ATCC 51982 / DSM 14932 / B316</strain>
        <plasmid evidence="2">Plasmid pCY360</plasmid>
    </source>
</reference>
<geneLocation type="plasmid" evidence="1 2">
    <name>pCY360</name>
</geneLocation>
<protein>
    <submittedName>
        <fullName evidence="1">Uncharacterized protein</fullName>
    </submittedName>
</protein>
<gene>
    <name evidence="1" type="ordered locus">bpr_II142</name>
</gene>
<keyword evidence="1" id="KW-0614">Plasmid</keyword>
<keyword evidence="2" id="KW-1185">Reference proteome</keyword>
<dbReference type="EMBL" id="CP001812">
    <property type="protein sequence ID" value="ADL36080.1"/>
    <property type="molecule type" value="Genomic_DNA"/>
</dbReference>
<name>E0S3U8_BUTPB</name>
<organism evidence="1 2">
    <name type="scientific">Butyrivibrio proteoclasticus (strain ATCC 51982 / DSM 14932 / B316)</name>
    <name type="common">Clostridium proteoclasticum</name>
    <dbReference type="NCBI Taxonomy" id="515622"/>
    <lineage>
        <taxon>Bacteria</taxon>
        <taxon>Bacillati</taxon>
        <taxon>Bacillota</taxon>
        <taxon>Clostridia</taxon>
        <taxon>Lachnospirales</taxon>
        <taxon>Lachnospiraceae</taxon>
        <taxon>Butyrivibrio</taxon>
    </lineage>
</organism>
<accession>E0S3U8</accession>
<dbReference type="AlphaFoldDB" id="E0S3U8"/>